<dbReference type="AlphaFoldDB" id="A0A0D2IB61"/>
<dbReference type="Proteomes" id="UP000053617">
    <property type="component" value="Unassembled WGS sequence"/>
</dbReference>
<organism evidence="1 2">
    <name type="scientific">Rhinocladiella mackenziei CBS 650.93</name>
    <dbReference type="NCBI Taxonomy" id="1442369"/>
    <lineage>
        <taxon>Eukaryota</taxon>
        <taxon>Fungi</taxon>
        <taxon>Dikarya</taxon>
        <taxon>Ascomycota</taxon>
        <taxon>Pezizomycotina</taxon>
        <taxon>Eurotiomycetes</taxon>
        <taxon>Chaetothyriomycetidae</taxon>
        <taxon>Chaetothyriales</taxon>
        <taxon>Herpotrichiellaceae</taxon>
        <taxon>Rhinocladiella</taxon>
    </lineage>
</organism>
<keyword evidence="2" id="KW-1185">Reference proteome</keyword>
<proteinExistence type="predicted"/>
<dbReference type="HOGENOM" id="CLU_1960797_0_0_1"/>
<dbReference type="GeneID" id="25294680"/>
<name>A0A0D2IB61_9EURO</name>
<dbReference type="VEuPathDB" id="FungiDB:Z518_06609"/>
<evidence type="ECO:0000313" key="2">
    <source>
        <dbReference type="Proteomes" id="UP000053617"/>
    </source>
</evidence>
<dbReference type="RefSeq" id="XP_013270195.1">
    <property type="nucleotide sequence ID" value="XM_013414741.1"/>
</dbReference>
<evidence type="ECO:0000313" key="1">
    <source>
        <dbReference type="EMBL" id="KIX03059.1"/>
    </source>
</evidence>
<dbReference type="OrthoDB" id="3485856at2759"/>
<dbReference type="EMBL" id="KN847479">
    <property type="protein sequence ID" value="KIX03059.1"/>
    <property type="molecule type" value="Genomic_DNA"/>
</dbReference>
<accession>A0A0D2IB61</accession>
<sequence>MSSRRYNPADLGLDLDYRGKIVTVSIWRPRIQVNAAGGKELVAHKSSPDQEFRSEDGNQIGDSQAGLRLRLEDFTLAAYADENVSLDSEIFISAHDLFRYLITAEENDLTYKASLNFDAINSRTRKRT</sequence>
<reference evidence="1 2" key="1">
    <citation type="submission" date="2015-01" db="EMBL/GenBank/DDBJ databases">
        <title>The Genome Sequence of Rhinocladiella mackenzie CBS 650.93.</title>
        <authorList>
            <consortium name="The Broad Institute Genomics Platform"/>
            <person name="Cuomo C."/>
            <person name="de Hoog S."/>
            <person name="Gorbushina A."/>
            <person name="Stielow B."/>
            <person name="Teixiera M."/>
            <person name="Abouelleil A."/>
            <person name="Chapman S.B."/>
            <person name="Priest M."/>
            <person name="Young S.K."/>
            <person name="Wortman J."/>
            <person name="Nusbaum C."/>
            <person name="Birren B."/>
        </authorList>
    </citation>
    <scope>NUCLEOTIDE SEQUENCE [LARGE SCALE GENOMIC DNA]</scope>
    <source>
        <strain evidence="1 2">CBS 650.93</strain>
    </source>
</reference>
<gene>
    <name evidence="1" type="ORF">Z518_06609</name>
</gene>
<protein>
    <submittedName>
        <fullName evidence="1">Rhinocladiella mackenziei CBS 650.93 unplaced genomic scaffold supercont1.5, whole genome shotgun sequence</fullName>
    </submittedName>
</protein>